<gene>
    <name evidence="4" type="ORF">ACFSCY_37800</name>
</gene>
<evidence type="ECO:0000256" key="2">
    <source>
        <dbReference type="SAM" id="Phobius"/>
    </source>
</evidence>
<keyword evidence="2" id="KW-0812">Transmembrane</keyword>
<feature type="region of interest" description="Disordered" evidence="1">
    <location>
        <begin position="184"/>
        <end position="205"/>
    </location>
</feature>
<evidence type="ECO:0000256" key="3">
    <source>
        <dbReference type="SAM" id="SignalP"/>
    </source>
</evidence>
<feature type="transmembrane region" description="Helical" evidence="2">
    <location>
        <begin position="152"/>
        <end position="171"/>
    </location>
</feature>
<organism evidence="4 5">
    <name type="scientific">Pseudonocardia aurantiaca</name>
    <dbReference type="NCBI Taxonomy" id="75290"/>
    <lineage>
        <taxon>Bacteria</taxon>
        <taxon>Bacillati</taxon>
        <taxon>Actinomycetota</taxon>
        <taxon>Actinomycetes</taxon>
        <taxon>Pseudonocardiales</taxon>
        <taxon>Pseudonocardiaceae</taxon>
        <taxon>Pseudonocardia</taxon>
    </lineage>
</organism>
<protein>
    <recommendedName>
        <fullName evidence="6">DUF2567 domain-containing protein</fullName>
    </recommendedName>
</protein>
<comment type="caution">
    <text evidence="4">The sequence shown here is derived from an EMBL/GenBank/DDBJ whole genome shotgun (WGS) entry which is preliminary data.</text>
</comment>
<evidence type="ECO:0000256" key="1">
    <source>
        <dbReference type="SAM" id="MobiDB-lite"/>
    </source>
</evidence>
<reference evidence="5" key="1">
    <citation type="journal article" date="2019" name="Int. J. Syst. Evol. Microbiol.">
        <title>The Global Catalogue of Microorganisms (GCM) 10K type strain sequencing project: providing services to taxonomists for standard genome sequencing and annotation.</title>
        <authorList>
            <consortium name="The Broad Institute Genomics Platform"/>
            <consortium name="The Broad Institute Genome Sequencing Center for Infectious Disease"/>
            <person name="Wu L."/>
            <person name="Ma J."/>
        </authorList>
    </citation>
    <scope>NUCLEOTIDE SEQUENCE [LARGE SCALE GENOMIC DNA]</scope>
    <source>
        <strain evidence="5">JCM 12165</strain>
    </source>
</reference>
<feature type="signal peptide" evidence="3">
    <location>
        <begin position="1"/>
        <end position="20"/>
    </location>
</feature>
<keyword evidence="2" id="KW-0472">Membrane</keyword>
<dbReference type="EMBL" id="JBHUCP010000050">
    <property type="protein sequence ID" value="MFD1535178.1"/>
    <property type="molecule type" value="Genomic_DNA"/>
</dbReference>
<evidence type="ECO:0008006" key="6">
    <source>
        <dbReference type="Google" id="ProtNLM"/>
    </source>
</evidence>
<feature type="transmembrane region" description="Helical" evidence="2">
    <location>
        <begin position="114"/>
        <end position="132"/>
    </location>
</feature>
<dbReference type="RefSeq" id="WP_343984438.1">
    <property type="nucleotide sequence ID" value="NZ_BAAAJG010000021.1"/>
</dbReference>
<name>A0ABW4FXL5_9PSEU</name>
<proteinExistence type="predicted"/>
<feature type="transmembrane region" description="Helical" evidence="2">
    <location>
        <begin position="76"/>
        <end position="94"/>
    </location>
</feature>
<evidence type="ECO:0000313" key="5">
    <source>
        <dbReference type="Proteomes" id="UP001597145"/>
    </source>
</evidence>
<sequence length="205" mass="21316">MNRPPTSVLVALLAAAVATAATGQVWLQATFATVRHPVALGVANTTADAETVRGWYRVLLGQGTLDRMVATELVDLVWVSGVAATAVLLTVLAARSLERRNRPAAGVLRRIAPWTALAPGLDLAENGLSLLMLGDPLGFPAPLGAAHAAVSWVKLAAMVGVGVGVPAFWLWSLRGYRGGGRGGRVDLPPRVAPSGPDRRLAGPDR</sequence>
<keyword evidence="5" id="KW-1185">Reference proteome</keyword>
<feature type="chain" id="PRO_5045929554" description="DUF2567 domain-containing protein" evidence="3">
    <location>
        <begin position="21"/>
        <end position="205"/>
    </location>
</feature>
<keyword evidence="3" id="KW-0732">Signal</keyword>
<evidence type="ECO:0000313" key="4">
    <source>
        <dbReference type="EMBL" id="MFD1535178.1"/>
    </source>
</evidence>
<keyword evidence="2" id="KW-1133">Transmembrane helix</keyword>
<dbReference type="Proteomes" id="UP001597145">
    <property type="component" value="Unassembled WGS sequence"/>
</dbReference>
<accession>A0ABW4FXL5</accession>
<feature type="compositionally biased region" description="Basic and acidic residues" evidence="1">
    <location>
        <begin position="196"/>
        <end position="205"/>
    </location>
</feature>